<sequence length="166" mass="17588">MKVTRLRRPPSGWHASVPSGTVSGHGPSVHVAWETKLGGRGAGCAGDALLMKDEDGALARGGVVAQPARTRPITAAAAAAPRRLPRSASMGKRYPAVVELPRERAAPKESGGGPTTIQTTPTSIRFHLLCGTAYPGYGSRPWWSGHDHLSQYVTALHKRIVALETR</sequence>
<evidence type="ECO:0000313" key="4">
    <source>
        <dbReference type="Proteomes" id="UP000245060"/>
    </source>
</evidence>
<dbReference type="EMBL" id="BQYH01000029">
    <property type="protein sequence ID" value="GKU74081.1"/>
    <property type="molecule type" value="Genomic_DNA"/>
</dbReference>
<dbReference type="Proteomes" id="UP000245060">
    <property type="component" value="Unassembled WGS sequence"/>
</dbReference>
<evidence type="ECO:0000256" key="1">
    <source>
        <dbReference type="SAM" id="MobiDB-lite"/>
    </source>
</evidence>
<evidence type="ECO:0000313" key="5">
    <source>
        <dbReference type="Proteomes" id="UP001139505"/>
    </source>
</evidence>
<feature type="region of interest" description="Disordered" evidence="1">
    <location>
        <begin position="1"/>
        <end position="26"/>
    </location>
</feature>
<evidence type="ECO:0000313" key="3">
    <source>
        <dbReference type="EMBL" id="GKU74081.1"/>
    </source>
</evidence>
<keyword evidence="4" id="KW-1185">Reference proteome</keyword>
<gene>
    <name evidence="2" type="ORF">MmonteBS_40010</name>
    <name evidence="3" type="ORF">NJB18185_38520</name>
</gene>
<dbReference type="EMBL" id="BFCH01000021">
    <property type="protein sequence ID" value="GBG39629.1"/>
    <property type="molecule type" value="Genomic_DNA"/>
</dbReference>
<accession>A0AA37PPK2</accession>
<reference evidence="2" key="1">
    <citation type="journal article" date="2018" name="Genome Announc.">
        <title>Draft Genome Sequence of Mycobacterium montefiorense Isolated from Japanese Black Salamander (Hynobius nigrescens).</title>
        <authorList>
            <person name="Fukano H."/>
            <person name="Yoshida M."/>
            <person name="Shimizu A."/>
            <person name="Iwao H."/>
            <person name="Katayama Y."/>
            <person name="Omatsu T."/>
            <person name="Mizutani T."/>
            <person name="Kurata O."/>
            <person name="Wada S."/>
            <person name="Hoshino Y."/>
        </authorList>
    </citation>
    <scope>NUCLEOTIDE SEQUENCE</scope>
    <source>
        <strain evidence="2">BS</strain>
    </source>
</reference>
<reference evidence="3" key="3">
    <citation type="journal article" date="2022" name="Microbiol. Resour. Announc.">
        <title>Draft Genome Sequences of Eight Mycobacterium montefiorense Strains Isolated from Salamanders in Captivity.</title>
        <authorList>
            <person name="Komine T."/>
            <person name="Ihara H."/>
            <person name="Fukano H."/>
            <person name="Hoshino Y."/>
            <person name="Kurata O."/>
            <person name="Wada S."/>
        </authorList>
    </citation>
    <scope>NUCLEOTIDE SEQUENCE</scope>
    <source>
        <strain evidence="3">NJB18185</strain>
    </source>
</reference>
<organism evidence="3 5">
    <name type="scientific">Mycobacterium montefiorense</name>
    <dbReference type="NCBI Taxonomy" id="154654"/>
    <lineage>
        <taxon>Bacteria</taxon>
        <taxon>Bacillati</taxon>
        <taxon>Actinomycetota</taxon>
        <taxon>Actinomycetes</taxon>
        <taxon>Mycobacteriales</taxon>
        <taxon>Mycobacteriaceae</taxon>
        <taxon>Mycobacterium</taxon>
        <taxon>Mycobacterium simiae complex</taxon>
    </lineage>
</organism>
<protein>
    <submittedName>
        <fullName evidence="3">Uncharacterized protein</fullName>
    </submittedName>
</protein>
<dbReference type="AlphaFoldDB" id="A0AA37PPK2"/>
<comment type="caution">
    <text evidence="3">The sequence shown here is derived from an EMBL/GenBank/DDBJ whole genome shotgun (WGS) entry which is preliminary data.</text>
</comment>
<evidence type="ECO:0000313" key="2">
    <source>
        <dbReference type="EMBL" id="GBG39629.1"/>
    </source>
</evidence>
<reference evidence="4" key="2">
    <citation type="submission" date="2018-04" db="EMBL/GenBank/DDBJ databases">
        <title>Draft genome sequence of Mycobacterium montefiorense isolated from Japanese black salamander.</title>
        <authorList>
            <person name="Fukano H."/>
            <person name="Yoshida M."/>
            <person name="Shimizu A."/>
            <person name="Iwao H."/>
            <person name="Kurata O."/>
            <person name="Katayama Y."/>
            <person name="Omatsu T."/>
            <person name="Mizutani T."/>
            <person name="Wada S."/>
            <person name="Hoshino Y."/>
        </authorList>
    </citation>
    <scope>NUCLEOTIDE SEQUENCE [LARGE SCALE GENOMIC DNA]</scope>
    <source>
        <strain evidence="4">BS</strain>
    </source>
</reference>
<name>A0AA37PPK2_9MYCO</name>
<proteinExistence type="predicted"/>
<dbReference type="Proteomes" id="UP001139505">
    <property type="component" value="Unassembled WGS sequence"/>
</dbReference>
<reference evidence="3" key="4">
    <citation type="submission" date="2022-04" db="EMBL/GenBank/DDBJ databases">
        <authorList>
            <person name="Komine T."/>
            <person name="Fukano H."/>
            <person name="Wada S."/>
        </authorList>
    </citation>
    <scope>NUCLEOTIDE SEQUENCE</scope>
    <source>
        <strain evidence="3">NJB18185</strain>
    </source>
</reference>